<dbReference type="InterPro" id="IPR001853">
    <property type="entry name" value="DSBA-like_thioredoxin_dom"/>
</dbReference>
<evidence type="ECO:0000313" key="2">
    <source>
        <dbReference type="EMBL" id="CAE0250611.1"/>
    </source>
</evidence>
<proteinExistence type="predicted"/>
<dbReference type="PANTHER" id="PTHR13887:SF41">
    <property type="entry name" value="THIOREDOXIN SUPERFAMILY PROTEIN"/>
    <property type="match status" value="1"/>
</dbReference>
<dbReference type="Pfam" id="PF01323">
    <property type="entry name" value="DSBA"/>
    <property type="match status" value="1"/>
</dbReference>
<accession>A0A7S3G8D4</accession>
<dbReference type="PANTHER" id="PTHR13887">
    <property type="entry name" value="GLUTATHIONE S-TRANSFERASE KAPPA"/>
    <property type="match status" value="1"/>
</dbReference>
<dbReference type="AlphaFoldDB" id="A0A7S3G8D4"/>
<organism evidence="2">
    <name type="scientific">Palpitomonas bilix</name>
    <dbReference type="NCBI Taxonomy" id="652834"/>
    <lineage>
        <taxon>Eukaryota</taxon>
        <taxon>Eukaryota incertae sedis</taxon>
    </lineage>
</organism>
<name>A0A7S3G8D4_9EUKA</name>
<dbReference type="InterPro" id="IPR036249">
    <property type="entry name" value="Thioredoxin-like_sf"/>
</dbReference>
<feature type="domain" description="DSBA-like thioredoxin" evidence="1">
    <location>
        <begin position="32"/>
        <end position="154"/>
    </location>
</feature>
<dbReference type="SUPFAM" id="SSF52833">
    <property type="entry name" value="Thioredoxin-like"/>
    <property type="match status" value="1"/>
</dbReference>
<dbReference type="GO" id="GO:0016491">
    <property type="term" value="F:oxidoreductase activity"/>
    <property type="evidence" value="ECO:0007669"/>
    <property type="project" value="InterPro"/>
</dbReference>
<sequence length="178" mass="19290">MGAGGRYDLKEYLASRYGTHVLSTFGKEDSALMRAGKTHGINFNLGRRFVNSIAAHSALEYALLLKGPTVQHELAELFFSSYFEGGENIADKKVIASSLVKCGFSALEVQEYEEQLEEGSLIQMVLDKDNRAKRSGIKSVPHVVVSTGSSTGTNEVEVRSEMGNGEISGILRSLVGLD</sequence>
<evidence type="ECO:0000259" key="1">
    <source>
        <dbReference type="Pfam" id="PF01323"/>
    </source>
</evidence>
<gene>
    <name evidence="2" type="ORF">PBIL07802_LOCUS12815</name>
</gene>
<dbReference type="Gene3D" id="3.40.30.10">
    <property type="entry name" value="Glutaredoxin"/>
    <property type="match status" value="1"/>
</dbReference>
<protein>
    <recommendedName>
        <fullName evidence="1">DSBA-like thioredoxin domain-containing protein</fullName>
    </recommendedName>
</protein>
<dbReference type="EMBL" id="HBIB01019819">
    <property type="protein sequence ID" value="CAE0250611.1"/>
    <property type="molecule type" value="Transcribed_RNA"/>
</dbReference>
<reference evidence="2" key="1">
    <citation type="submission" date="2021-01" db="EMBL/GenBank/DDBJ databases">
        <authorList>
            <person name="Corre E."/>
            <person name="Pelletier E."/>
            <person name="Niang G."/>
            <person name="Scheremetjew M."/>
            <person name="Finn R."/>
            <person name="Kale V."/>
            <person name="Holt S."/>
            <person name="Cochrane G."/>
            <person name="Meng A."/>
            <person name="Brown T."/>
            <person name="Cohen L."/>
        </authorList>
    </citation>
    <scope>NUCLEOTIDE SEQUENCE</scope>
    <source>
        <strain evidence="2">NIES-2562</strain>
    </source>
</reference>